<dbReference type="AlphaFoldDB" id="A0A5B1MA31"/>
<dbReference type="Proteomes" id="UP000324351">
    <property type="component" value="Unassembled WGS sequence"/>
</dbReference>
<gene>
    <name evidence="1" type="ORF">F0U47_00720</name>
</gene>
<proteinExistence type="predicted"/>
<reference evidence="1 2" key="1">
    <citation type="submission" date="2019-09" db="EMBL/GenBank/DDBJ databases">
        <title>Nocardioides panacisoli sp. nov., isolated from the soil of a ginseng field.</title>
        <authorList>
            <person name="Cho C."/>
        </authorList>
    </citation>
    <scope>NUCLEOTIDE SEQUENCE [LARGE SCALE GENOMIC DNA]</scope>
    <source>
        <strain evidence="1 2">BN140041</strain>
    </source>
</reference>
<dbReference type="EMBL" id="VUJW01000001">
    <property type="protein sequence ID" value="KAA1428777.1"/>
    <property type="molecule type" value="Genomic_DNA"/>
</dbReference>
<dbReference type="RefSeq" id="WP_149748400.1">
    <property type="nucleotide sequence ID" value="NZ_VUJW01000001.1"/>
</dbReference>
<keyword evidence="2" id="KW-1185">Reference proteome</keyword>
<reference evidence="1 2" key="2">
    <citation type="submission" date="2019-09" db="EMBL/GenBank/DDBJ databases">
        <authorList>
            <person name="Jin C."/>
        </authorList>
    </citation>
    <scope>NUCLEOTIDE SEQUENCE [LARGE SCALE GENOMIC DNA]</scope>
    <source>
        <strain evidence="1 2">BN140041</strain>
    </source>
</reference>
<evidence type="ECO:0000313" key="1">
    <source>
        <dbReference type="EMBL" id="KAA1428777.1"/>
    </source>
</evidence>
<accession>A0A5B1MA31</accession>
<evidence type="ECO:0000313" key="2">
    <source>
        <dbReference type="Proteomes" id="UP000324351"/>
    </source>
</evidence>
<comment type="caution">
    <text evidence="1">The sequence shown here is derived from an EMBL/GenBank/DDBJ whole genome shotgun (WGS) entry which is preliminary data.</text>
</comment>
<protein>
    <submittedName>
        <fullName evidence="1">Uncharacterized protein</fullName>
    </submittedName>
</protein>
<organism evidence="1 2">
    <name type="scientific">Nocardioides antri</name>
    <dbReference type="NCBI Taxonomy" id="2607659"/>
    <lineage>
        <taxon>Bacteria</taxon>
        <taxon>Bacillati</taxon>
        <taxon>Actinomycetota</taxon>
        <taxon>Actinomycetes</taxon>
        <taxon>Propionibacteriales</taxon>
        <taxon>Nocardioidaceae</taxon>
        <taxon>Nocardioides</taxon>
    </lineage>
</organism>
<name>A0A5B1MA31_9ACTN</name>
<sequence length="102" mass="11102">MDPLPVACDLTPDDGQERLRRWQRLVQLGRATAALQGELLAVRFHAEPGVKEELEALAAAERRCCSYLTWTVASQADSVTLLVTADSARPEDVAHIATLFGA</sequence>